<gene>
    <name evidence="1" type="ORF">Kpol_2001p15</name>
</gene>
<dbReference type="STRING" id="436907.A7TGQ1"/>
<dbReference type="EMBL" id="DS480388">
    <property type="protein sequence ID" value="EDO18514.1"/>
    <property type="molecule type" value="Genomic_DNA"/>
</dbReference>
<dbReference type="PANTHER" id="PTHR15002">
    <property type="entry name" value="RIBOSOMAL BIOGENESIS PROTEIN LAS1L"/>
    <property type="match status" value="1"/>
</dbReference>
<dbReference type="eggNOG" id="KOG2425">
    <property type="taxonomic scope" value="Eukaryota"/>
</dbReference>
<dbReference type="AlphaFoldDB" id="A7TGQ1"/>
<dbReference type="OrthoDB" id="10263222at2759"/>
<keyword evidence="2" id="KW-1185">Reference proteome</keyword>
<dbReference type="PANTHER" id="PTHR15002:SF0">
    <property type="entry name" value="RIBOSOMAL BIOGENESIS PROTEIN LAS1L"/>
    <property type="match status" value="1"/>
</dbReference>
<dbReference type="HOGENOM" id="CLU_043823_0_0_1"/>
<dbReference type="RefSeq" id="XP_001646372.1">
    <property type="nucleotide sequence ID" value="XM_001646322.1"/>
</dbReference>
<dbReference type="GO" id="GO:0004521">
    <property type="term" value="F:RNA endonuclease activity"/>
    <property type="evidence" value="ECO:0007669"/>
    <property type="project" value="EnsemblFungi"/>
</dbReference>
<evidence type="ECO:0000313" key="2">
    <source>
        <dbReference type="Proteomes" id="UP000000267"/>
    </source>
</evidence>
<reference evidence="1 2" key="1">
    <citation type="journal article" date="2007" name="Proc. Natl. Acad. Sci. U.S.A.">
        <title>Independent sorting-out of thousands of duplicated gene pairs in two yeast species descended from a whole-genome duplication.</title>
        <authorList>
            <person name="Scannell D.R."/>
            <person name="Frank A.C."/>
            <person name="Conant G.C."/>
            <person name="Byrne K.P."/>
            <person name="Woolfit M."/>
            <person name="Wolfe K.H."/>
        </authorList>
    </citation>
    <scope>NUCLEOTIDE SEQUENCE [LARGE SCALE GENOMIC DNA]</scope>
    <source>
        <strain evidence="2">ATCC 22028 / DSM 70294 / BCRC 21397 / CBS 2163 / NBRC 10782 / NRRL Y-8283 / UCD 57-17</strain>
    </source>
</reference>
<protein>
    <recommendedName>
        <fullName evidence="3">Las1p</fullName>
    </recommendedName>
</protein>
<organism evidence="2">
    <name type="scientific">Vanderwaltozyma polyspora (strain ATCC 22028 / DSM 70294 / BCRC 21397 / CBS 2163 / NBRC 10782 / NRRL Y-8283 / UCD 57-17)</name>
    <name type="common">Kluyveromyces polysporus</name>
    <dbReference type="NCBI Taxonomy" id="436907"/>
    <lineage>
        <taxon>Eukaryota</taxon>
        <taxon>Fungi</taxon>
        <taxon>Dikarya</taxon>
        <taxon>Ascomycota</taxon>
        <taxon>Saccharomycotina</taxon>
        <taxon>Saccharomycetes</taxon>
        <taxon>Saccharomycetales</taxon>
        <taxon>Saccharomycetaceae</taxon>
        <taxon>Vanderwaltozyma</taxon>
    </lineage>
</organism>
<dbReference type="GO" id="GO:0005730">
    <property type="term" value="C:nucleolus"/>
    <property type="evidence" value="ECO:0007669"/>
    <property type="project" value="EnsemblFungi"/>
</dbReference>
<name>A7TGQ1_VANPO</name>
<dbReference type="Proteomes" id="UP000000267">
    <property type="component" value="Unassembled WGS sequence"/>
</dbReference>
<dbReference type="GO" id="GO:0090730">
    <property type="term" value="C:Las1 complex"/>
    <property type="evidence" value="ECO:0007669"/>
    <property type="project" value="EnsemblFungi"/>
</dbReference>
<dbReference type="PhylomeDB" id="A7TGQ1"/>
<accession>A7TGQ1</accession>
<dbReference type="Pfam" id="PF04031">
    <property type="entry name" value="Las1"/>
    <property type="match status" value="1"/>
</dbReference>
<dbReference type="KEGG" id="vpo:Kpol_2001p15"/>
<dbReference type="GeneID" id="5546804"/>
<dbReference type="GO" id="GO:0030687">
    <property type="term" value="C:preribosome, large subunit precursor"/>
    <property type="evidence" value="ECO:0007669"/>
    <property type="project" value="EnsemblFungi"/>
</dbReference>
<evidence type="ECO:0008006" key="3">
    <source>
        <dbReference type="Google" id="ProtNLM"/>
    </source>
</evidence>
<proteinExistence type="predicted"/>
<dbReference type="FunCoup" id="A7TGQ1">
    <property type="interactions" value="105"/>
</dbReference>
<dbReference type="GO" id="GO:0000448">
    <property type="term" value="P:cleavage in ITS2 between 5.8S rRNA and LSU-rRNA of tricistronic rRNA transcript (SSU-rRNA, 5.8S rRNA, LSU-rRNA)"/>
    <property type="evidence" value="ECO:0007669"/>
    <property type="project" value="EnsemblFungi"/>
</dbReference>
<evidence type="ECO:0000313" key="1">
    <source>
        <dbReference type="EMBL" id="EDO18514.1"/>
    </source>
</evidence>
<sequence>MIHPRIVPWRSKDELDILKKWFYSKEGTEDNRNRAVEKVRAYQSKGSNLLPHVIDSTAQITSAILLDERETGSHNNNVSVRLGYTMTLVRFVNGLLDPTQQSMYAIPLHTLAKKIGLPSWFVDLRHWGTHERELLSLDMLRLASKEALGWLWNHYWNDEELEDSSEGEEEEITEKETGINLDDVEFILNEFQRIKHIIVEYSWIWESESSNVITSSNFNVSEMNKSIKNTNKSKNHSELSPQEIVTKFLNKLKKIWRNTENKQKFVETFIENCNTLMMKLYLSKLNGFDIELMKWVIEASKGERHETNKIIKGKYSNWETMELKLLDKSIRLFNIRSILNDWDSWEKLLEENQSYVTLVVSQRLLKSIQKYNEESGMRKKRKRKRSENLEQDIENNLASQVKNLEQLYNKNDMKLLDLKLQEKHVVHQVEENKVAKSQTKAVENNNSMADILGDLADLKQRTHKINKPELSTDEKDTEVEVPIVLWERYPNWEPKPFGVS</sequence>
<dbReference type="InterPro" id="IPR007174">
    <property type="entry name" value="Las1"/>
</dbReference>
<dbReference type="OMA" id="HWGTHER"/>
<dbReference type="InParanoid" id="A7TGQ1"/>